<evidence type="ECO:0000313" key="3">
    <source>
        <dbReference type="Proteomes" id="UP001374535"/>
    </source>
</evidence>
<accession>A0AAQ3MZJ3</accession>
<feature type="region of interest" description="Disordered" evidence="1">
    <location>
        <begin position="48"/>
        <end position="67"/>
    </location>
</feature>
<keyword evidence="3" id="KW-1185">Reference proteome</keyword>
<sequence length="141" mass="15454">MHENLAHTVLQQRRSHLGLQVFYQALQVNPGIAKVCVKHVLDDTKARPASFSHDEGDGLVAGDNEGVDNGIDHDVEEVAVADAGGEVVAEVEMVFLEERDAEGDLGVHRVEVVRQRLIKKQEYVSCKNYRSKPKSVIPGGS</sequence>
<name>A0AAQ3MZJ3_VIGMU</name>
<evidence type="ECO:0000313" key="2">
    <source>
        <dbReference type="EMBL" id="WVY99814.1"/>
    </source>
</evidence>
<dbReference type="EMBL" id="CP144693">
    <property type="protein sequence ID" value="WVY99814.1"/>
    <property type="molecule type" value="Genomic_DNA"/>
</dbReference>
<dbReference type="Proteomes" id="UP001374535">
    <property type="component" value="Chromosome 8"/>
</dbReference>
<gene>
    <name evidence="2" type="ORF">V8G54_025884</name>
</gene>
<proteinExistence type="predicted"/>
<dbReference type="AlphaFoldDB" id="A0AAQ3MZJ3"/>
<reference evidence="2 3" key="1">
    <citation type="journal article" date="2023" name="Life. Sci Alliance">
        <title>Evolutionary insights into 3D genome organization and epigenetic landscape of Vigna mungo.</title>
        <authorList>
            <person name="Junaid A."/>
            <person name="Singh B."/>
            <person name="Bhatia S."/>
        </authorList>
    </citation>
    <scope>NUCLEOTIDE SEQUENCE [LARGE SCALE GENOMIC DNA]</scope>
    <source>
        <strain evidence="2">Urdbean</strain>
    </source>
</reference>
<evidence type="ECO:0000256" key="1">
    <source>
        <dbReference type="SAM" id="MobiDB-lite"/>
    </source>
</evidence>
<protein>
    <submittedName>
        <fullName evidence="2">Uncharacterized protein</fullName>
    </submittedName>
</protein>
<organism evidence="2 3">
    <name type="scientific">Vigna mungo</name>
    <name type="common">Black gram</name>
    <name type="synonym">Phaseolus mungo</name>
    <dbReference type="NCBI Taxonomy" id="3915"/>
    <lineage>
        <taxon>Eukaryota</taxon>
        <taxon>Viridiplantae</taxon>
        <taxon>Streptophyta</taxon>
        <taxon>Embryophyta</taxon>
        <taxon>Tracheophyta</taxon>
        <taxon>Spermatophyta</taxon>
        <taxon>Magnoliopsida</taxon>
        <taxon>eudicotyledons</taxon>
        <taxon>Gunneridae</taxon>
        <taxon>Pentapetalae</taxon>
        <taxon>rosids</taxon>
        <taxon>fabids</taxon>
        <taxon>Fabales</taxon>
        <taxon>Fabaceae</taxon>
        <taxon>Papilionoideae</taxon>
        <taxon>50 kb inversion clade</taxon>
        <taxon>NPAAA clade</taxon>
        <taxon>indigoferoid/millettioid clade</taxon>
        <taxon>Phaseoleae</taxon>
        <taxon>Vigna</taxon>
    </lineage>
</organism>